<evidence type="ECO:0000256" key="1">
    <source>
        <dbReference type="SAM" id="MobiDB-lite"/>
    </source>
</evidence>
<accession>A0A368HHM2</accession>
<feature type="region of interest" description="Disordered" evidence="1">
    <location>
        <begin position="1"/>
        <end position="34"/>
    </location>
</feature>
<organism evidence="2 3">
    <name type="scientific">Acidiferrobacter thiooxydans</name>
    <dbReference type="NCBI Taxonomy" id="163359"/>
    <lineage>
        <taxon>Bacteria</taxon>
        <taxon>Pseudomonadati</taxon>
        <taxon>Pseudomonadota</taxon>
        <taxon>Gammaproteobacteria</taxon>
        <taxon>Acidiferrobacterales</taxon>
        <taxon>Acidiferrobacteraceae</taxon>
        <taxon>Acidiferrobacter</taxon>
    </lineage>
</organism>
<dbReference type="Proteomes" id="UP000253250">
    <property type="component" value="Unassembled WGS sequence"/>
</dbReference>
<protein>
    <submittedName>
        <fullName evidence="2">Uncharacterized protein</fullName>
    </submittedName>
</protein>
<sequence length="63" mass="6939">MPRATPRPGRARERHEIASPPFLARDGRRPAATDLVSHQRRIPAFLSESVANATTLSHGVRAQ</sequence>
<name>A0A368HHM2_9GAMM</name>
<comment type="caution">
    <text evidence="2">The sequence shown here is derived from an EMBL/GenBank/DDBJ whole genome shotgun (WGS) entry which is preliminary data.</text>
</comment>
<keyword evidence="3" id="KW-1185">Reference proteome</keyword>
<evidence type="ECO:0000313" key="2">
    <source>
        <dbReference type="EMBL" id="RCN56782.1"/>
    </source>
</evidence>
<dbReference type="AlphaFoldDB" id="A0A368HHM2"/>
<gene>
    <name evidence="2" type="ORF">C4900_13545</name>
</gene>
<evidence type="ECO:0000313" key="3">
    <source>
        <dbReference type="Proteomes" id="UP000253250"/>
    </source>
</evidence>
<dbReference type="EMBL" id="PSYR01000002">
    <property type="protein sequence ID" value="RCN56782.1"/>
    <property type="molecule type" value="Genomic_DNA"/>
</dbReference>
<proteinExistence type="predicted"/>
<reference evidence="2 3" key="1">
    <citation type="submission" date="2018-02" db="EMBL/GenBank/DDBJ databases">
        <title>Insights into the biology of acidophilic members of the Acidiferrobacteraceae family derived from comparative genomic analyses.</title>
        <authorList>
            <person name="Issotta F."/>
            <person name="Thyssen C."/>
            <person name="Mena C."/>
            <person name="Moya A."/>
            <person name="Bellenberg S."/>
            <person name="Sproer C."/>
            <person name="Covarrubias P.C."/>
            <person name="Sand W."/>
            <person name="Quatrini R."/>
            <person name="Vera M."/>
        </authorList>
    </citation>
    <scope>NUCLEOTIDE SEQUENCE [LARGE SCALE GENOMIC DNA]</scope>
    <source>
        <strain evidence="3">m-1</strain>
    </source>
</reference>